<dbReference type="PROSITE" id="PS50109">
    <property type="entry name" value="HIS_KIN"/>
    <property type="match status" value="1"/>
</dbReference>
<dbReference type="Gene3D" id="6.10.340.10">
    <property type="match status" value="1"/>
</dbReference>
<name>A0A1X7GLK9_9BACL</name>
<feature type="domain" description="HAMP" evidence="16">
    <location>
        <begin position="184"/>
        <end position="236"/>
    </location>
</feature>
<dbReference type="RefSeq" id="WP_208917833.1">
    <property type="nucleotide sequence ID" value="NZ_LT840184.1"/>
</dbReference>
<dbReference type="PANTHER" id="PTHR45528">
    <property type="entry name" value="SENSOR HISTIDINE KINASE CPXA"/>
    <property type="match status" value="1"/>
</dbReference>
<dbReference type="InterPro" id="IPR036890">
    <property type="entry name" value="HATPase_C_sf"/>
</dbReference>
<evidence type="ECO:0000256" key="14">
    <source>
        <dbReference type="SAM" id="Phobius"/>
    </source>
</evidence>
<dbReference type="SUPFAM" id="SSF158472">
    <property type="entry name" value="HAMP domain-like"/>
    <property type="match status" value="1"/>
</dbReference>
<keyword evidence="9 17" id="KW-0418">Kinase</keyword>
<evidence type="ECO:0000256" key="11">
    <source>
        <dbReference type="ARBA" id="ARBA00022989"/>
    </source>
</evidence>
<comment type="catalytic activity">
    <reaction evidence="1">
        <text>ATP + protein L-histidine = ADP + protein N-phospho-L-histidine.</text>
        <dbReference type="EC" id="2.7.13.3"/>
    </reaction>
</comment>
<dbReference type="SMART" id="SM00304">
    <property type="entry name" value="HAMP"/>
    <property type="match status" value="1"/>
</dbReference>
<protein>
    <recommendedName>
        <fullName evidence="3">histidine kinase</fullName>
        <ecNumber evidence="3">2.7.13.3</ecNumber>
    </recommendedName>
</protein>
<dbReference type="InterPro" id="IPR003660">
    <property type="entry name" value="HAMP_dom"/>
</dbReference>
<evidence type="ECO:0000256" key="12">
    <source>
        <dbReference type="ARBA" id="ARBA00023012"/>
    </source>
</evidence>
<dbReference type="SMART" id="SM00388">
    <property type="entry name" value="HisKA"/>
    <property type="match status" value="1"/>
</dbReference>
<dbReference type="CDD" id="cd00075">
    <property type="entry name" value="HATPase"/>
    <property type="match status" value="1"/>
</dbReference>
<accession>A0A1X7GLK9</accession>
<evidence type="ECO:0000256" key="5">
    <source>
        <dbReference type="ARBA" id="ARBA00022553"/>
    </source>
</evidence>
<dbReference type="InterPro" id="IPR050398">
    <property type="entry name" value="HssS/ArlS-like"/>
</dbReference>
<evidence type="ECO:0000256" key="8">
    <source>
        <dbReference type="ARBA" id="ARBA00022741"/>
    </source>
</evidence>
<dbReference type="InterPro" id="IPR036097">
    <property type="entry name" value="HisK_dim/P_sf"/>
</dbReference>
<evidence type="ECO:0000256" key="7">
    <source>
        <dbReference type="ARBA" id="ARBA00022692"/>
    </source>
</evidence>
<feature type="domain" description="Histidine kinase" evidence="15">
    <location>
        <begin position="251"/>
        <end position="486"/>
    </location>
</feature>
<sequence length="486" mass="56228">MKIRNWLMISYIIVMLLPIMALYLFYITVSSYDQKRDMLEYMEFTKSLSELEPVLENPVYYKIQPQKQYRKVDSLADKSMRITLYRYDGILLYSSSQEPFVGRLTKLDKNQLYKNVNQFQKNLRTYSVKKPVTGSEGELVGFYEVTISRDEWLRGVQDRTILIFGGLFIFMIIVFLTVVYLLNRKLNQPLQSLQRQMTAFADGRKVLSSNPPSNDEIGELQTYFYRMKEQIEKSQQEVVQQQKEKEYILAALSHDLKTPLTVIQAYSEALQSNRQLSEKEKKEYQTILFEKLAYMKQLIDDLTLYATLQASHHQTELVEVEGEEFFDMLLSGYEEPCSKKGIKLRIDQRISGTYRVNVKQMVRLADNLVANAIRHTDSGKEILLAALSSDEHLSQEVFPVFKEELDEWRKGGTIILIQNEGNSIPEPMQEKIFLPFVQVDGSRGHGGSSGLGLSIAKMLIERHEGKIKLWSSAGYGTLAACWIKER</sequence>
<dbReference type="GO" id="GO:0005524">
    <property type="term" value="F:ATP binding"/>
    <property type="evidence" value="ECO:0007669"/>
    <property type="project" value="UniProtKB-KW"/>
</dbReference>
<dbReference type="InterPro" id="IPR005467">
    <property type="entry name" value="His_kinase_dom"/>
</dbReference>
<evidence type="ECO:0000256" key="1">
    <source>
        <dbReference type="ARBA" id="ARBA00000085"/>
    </source>
</evidence>
<dbReference type="Gene3D" id="1.10.287.130">
    <property type="match status" value="1"/>
</dbReference>
<reference evidence="17 18" key="1">
    <citation type="submission" date="2017-04" db="EMBL/GenBank/DDBJ databases">
        <authorList>
            <person name="Afonso C.L."/>
            <person name="Miller P.J."/>
            <person name="Scott M.A."/>
            <person name="Spackman E."/>
            <person name="Goraichik I."/>
            <person name="Dimitrov K.M."/>
            <person name="Suarez D.L."/>
            <person name="Swayne D.E."/>
        </authorList>
    </citation>
    <scope>NUCLEOTIDE SEQUENCE [LARGE SCALE GENOMIC DNA]</scope>
    <source>
        <strain evidence="17 18">N3/975</strain>
    </source>
</reference>
<dbReference type="InterPro" id="IPR004358">
    <property type="entry name" value="Sig_transdc_His_kin-like_C"/>
</dbReference>
<dbReference type="Pfam" id="PF02518">
    <property type="entry name" value="HATPase_c"/>
    <property type="match status" value="1"/>
</dbReference>
<dbReference type="Pfam" id="PF00672">
    <property type="entry name" value="HAMP"/>
    <property type="match status" value="1"/>
</dbReference>
<dbReference type="PROSITE" id="PS50885">
    <property type="entry name" value="HAMP"/>
    <property type="match status" value="1"/>
</dbReference>
<feature type="transmembrane region" description="Helical" evidence="14">
    <location>
        <begin position="6"/>
        <end position="29"/>
    </location>
</feature>
<dbReference type="SMART" id="SM00387">
    <property type="entry name" value="HATPase_c"/>
    <property type="match status" value="1"/>
</dbReference>
<dbReference type="SUPFAM" id="SSF55874">
    <property type="entry name" value="ATPase domain of HSP90 chaperone/DNA topoisomerase II/histidine kinase"/>
    <property type="match status" value="1"/>
</dbReference>
<keyword evidence="12" id="KW-0902">Two-component regulatory system</keyword>
<dbReference type="PRINTS" id="PR00344">
    <property type="entry name" value="BCTRLSENSOR"/>
</dbReference>
<dbReference type="CDD" id="cd06225">
    <property type="entry name" value="HAMP"/>
    <property type="match status" value="1"/>
</dbReference>
<organism evidence="17 18">
    <name type="scientific">Paenibacillus uliginis N3/975</name>
    <dbReference type="NCBI Taxonomy" id="1313296"/>
    <lineage>
        <taxon>Bacteria</taxon>
        <taxon>Bacillati</taxon>
        <taxon>Bacillota</taxon>
        <taxon>Bacilli</taxon>
        <taxon>Bacillales</taxon>
        <taxon>Paenibacillaceae</taxon>
        <taxon>Paenibacillus</taxon>
    </lineage>
</organism>
<dbReference type="AlphaFoldDB" id="A0A1X7GLK9"/>
<keyword evidence="5" id="KW-0597">Phosphoprotein</keyword>
<dbReference type="Proteomes" id="UP000192940">
    <property type="component" value="Chromosome I"/>
</dbReference>
<dbReference type="GO" id="GO:0005886">
    <property type="term" value="C:plasma membrane"/>
    <property type="evidence" value="ECO:0007669"/>
    <property type="project" value="UniProtKB-SubCell"/>
</dbReference>
<dbReference type="PANTHER" id="PTHR45528:SF1">
    <property type="entry name" value="SENSOR HISTIDINE KINASE CPXA"/>
    <property type="match status" value="1"/>
</dbReference>
<evidence type="ECO:0000259" key="15">
    <source>
        <dbReference type="PROSITE" id="PS50109"/>
    </source>
</evidence>
<evidence type="ECO:0000256" key="2">
    <source>
        <dbReference type="ARBA" id="ARBA00004651"/>
    </source>
</evidence>
<proteinExistence type="predicted"/>
<dbReference type="EC" id="2.7.13.3" evidence="3"/>
<comment type="subcellular location">
    <subcellularLocation>
        <location evidence="2">Cell membrane</location>
        <topology evidence="2">Multi-pass membrane protein</topology>
    </subcellularLocation>
</comment>
<evidence type="ECO:0000256" key="9">
    <source>
        <dbReference type="ARBA" id="ARBA00022777"/>
    </source>
</evidence>
<evidence type="ECO:0000313" key="18">
    <source>
        <dbReference type="Proteomes" id="UP000192940"/>
    </source>
</evidence>
<feature type="transmembrane region" description="Helical" evidence="14">
    <location>
        <begin position="161"/>
        <end position="182"/>
    </location>
</feature>
<evidence type="ECO:0000313" key="17">
    <source>
        <dbReference type="EMBL" id="SMF71651.1"/>
    </source>
</evidence>
<keyword evidence="13 14" id="KW-0472">Membrane</keyword>
<dbReference type="EMBL" id="LT840184">
    <property type="protein sequence ID" value="SMF71651.1"/>
    <property type="molecule type" value="Genomic_DNA"/>
</dbReference>
<keyword evidence="4" id="KW-1003">Cell membrane</keyword>
<dbReference type="CDD" id="cd00082">
    <property type="entry name" value="HisKA"/>
    <property type="match status" value="1"/>
</dbReference>
<dbReference type="SUPFAM" id="SSF47384">
    <property type="entry name" value="Homodimeric domain of signal transducing histidine kinase"/>
    <property type="match status" value="1"/>
</dbReference>
<evidence type="ECO:0000256" key="6">
    <source>
        <dbReference type="ARBA" id="ARBA00022679"/>
    </source>
</evidence>
<evidence type="ECO:0000256" key="4">
    <source>
        <dbReference type="ARBA" id="ARBA00022475"/>
    </source>
</evidence>
<dbReference type="InterPro" id="IPR003661">
    <property type="entry name" value="HisK_dim/P_dom"/>
</dbReference>
<keyword evidence="6" id="KW-0808">Transferase</keyword>
<keyword evidence="11 14" id="KW-1133">Transmembrane helix</keyword>
<evidence type="ECO:0000256" key="10">
    <source>
        <dbReference type="ARBA" id="ARBA00022840"/>
    </source>
</evidence>
<evidence type="ECO:0000259" key="16">
    <source>
        <dbReference type="PROSITE" id="PS50885"/>
    </source>
</evidence>
<dbReference type="Gene3D" id="3.30.565.10">
    <property type="entry name" value="Histidine kinase-like ATPase, C-terminal domain"/>
    <property type="match status" value="1"/>
</dbReference>
<evidence type="ECO:0000256" key="13">
    <source>
        <dbReference type="ARBA" id="ARBA00023136"/>
    </source>
</evidence>
<dbReference type="STRING" id="1313296.SAMN05661091_0773"/>
<keyword evidence="18" id="KW-1185">Reference proteome</keyword>
<dbReference type="InterPro" id="IPR003594">
    <property type="entry name" value="HATPase_dom"/>
</dbReference>
<keyword evidence="7 14" id="KW-0812">Transmembrane</keyword>
<keyword evidence="10" id="KW-0067">ATP-binding</keyword>
<evidence type="ECO:0000256" key="3">
    <source>
        <dbReference type="ARBA" id="ARBA00012438"/>
    </source>
</evidence>
<dbReference type="GO" id="GO:0000155">
    <property type="term" value="F:phosphorelay sensor kinase activity"/>
    <property type="evidence" value="ECO:0007669"/>
    <property type="project" value="InterPro"/>
</dbReference>
<dbReference type="Pfam" id="PF00512">
    <property type="entry name" value="HisKA"/>
    <property type="match status" value="1"/>
</dbReference>
<gene>
    <name evidence="17" type="ORF">SAMN05661091_0773</name>
</gene>
<keyword evidence="8" id="KW-0547">Nucleotide-binding</keyword>